<dbReference type="STRING" id="192814.GCA_900166575_03331"/>
<protein>
    <submittedName>
        <fullName evidence="1">Uncharacterized protein</fullName>
    </submittedName>
</protein>
<dbReference type="RefSeq" id="WP_135328011.1">
    <property type="nucleotide sequence ID" value="NZ_SRJC01000003.1"/>
</dbReference>
<evidence type="ECO:0000313" key="2">
    <source>
        <dbReference type="Proteomes" id="UP000297982"/>
    </source>
</evidence>
<dbReference type="EMBL" id="SRJC01000003">
    <property type="protein sequence ID" value="TGB02369.1"/>
    <property type="molecule type" value="Genomic_DNA"/>
</dbReference>
<evidence type="ECO:0000313" key="1">
    <source>
        <dbReference type="EMBL" id="TGB02369.1"/>
    </source>
</evidence>
<proteinExistence type="predicted"/>
<sequence>MTIPQLQVRTQPAKLNLESVAVKHEYKQFKADQSIEQPQADLSLSQRPGKLTIDQSSAWSNLHLKSIFERTRDIADFAEQTWLEGIGKAAQEGDELMRIENKSNAIANIAGRYTGFEHTYVPGNTPVHDLVNISYQANEADIDVKRNEPIIDTTPVYPKFQYQKGAVNVTMGQMPSISIDWKV</sequence>
<dbReference type="Proteomes" id="UP000297982">
    <property type="component" value="Unassembled WGS sequence"/>
</dbReference>
<name>A0A4Z0GX14_9BACI</name>
<reference evidence="1 2" key="1">
    <citation type="journal article" date="2003" name="Int. J. Syst. Evol. Microbiol.">
        <title>Halobacillus salinus sp. nov., isolated from a salt lake on the coast of the East Sea in Korea.</title>
        <authorList>
            <person name="Yoon J.H."/>
            <person name="Kang K.H."/>
            <person name="Park Y.H."/>
        </authorList>
    </citation>
    <scope>NUCLEOTIDE SEQUENCE [LARGE SCALE GENOMIC DNA]</scope>
    <source>
        <strain evidence="1 2">HSL-3</strain>
    </source>
</reference>
<comment type="caution">
    <text evidence="1">The sequence shown here is derived from an EMBL/GenBank/DDBJ whole genome shotgun (WGS) entry which is preliminary data.</text>
</comment>
<dbReference type="InterPro" id="IPR045527">
    <property type="entry name" value="DUF6470"/>
</dbReference>
<dbReference type="AlphaFoldDB" id="A0A4Z0GX14"/>
<dbReference type="Pfam" id="PF20074">
    <property type="entry name" value="DUF6470"/>
    <property type="match status" value="1"/>
</dbReference>
<keyword evidence="2" id="KW-1185">Reference proteome</keyword>
<organism evidence="1 2">
    <name type="scientific">Halobacillus salinus</name>
    <dbReference type="NCBI Taxonomy" id="192814"/>
    <lineage>
        <taxon>Bacteria</taxon>
        <taxon>Bacillati</taxon>
        <taxon>Bacillota</taxon>
        <taxon>Bacilli</taxon>
        <taxon>Bacillales</taxon>
        <taxon>Bacillaceae</taxon>
        <taxon>Halobacillus</taxon>
    </lineage>
</organism>
<accession>A0A4Z0GX14</accession>
<gene>
    <name evidence="1" type="ORF">E4663_13580</name>
</gene>